<evidence type="ECO:0000313" key="11">
    <source>
        <dbReference type="Proteomes" id="UP000694388"/>
    </source>
</evidence>
<dbReference type="Pfam" id="PF25828">
    <property type="entry name" value="CC_Cfap43"/>
    <property type="match status" value="1"/>
</dbReference>
<dbReference type="GO" id="GO:0005930">
    <property type="term" value="C:axoneme"/>
    <property type="evidence" value="ECO:0007669"/>
    <property type="project" value="TreeGrafter"/>
</dbReference>
<dbReference type="Ensembl" id="ENSEBUT00000026778.1">
    <property type="protein sequence ID" value="ENSEBUP00000026202.1"/>
    <property type="gene ID" value="ENSEBUG00000016145.1"/>
</dbReference>
<proteinExistence type="predicted"/>
<evidence type="ECO:0000256" key="9">
    <source>
        <dbReference type="SAM" id="Coils"/>
    </source>
</evidence>
<keyword evidence="11" id="KW-1185">Reference proteome</keyword>
<sequence length="274" mass="32422">MEAVAFAQSQQSRLGRDQQALAHTMQDMPEIEEIPQPEGKRETTKTWLQIKEEEAMLEEKKKYEGQTWQLHEDVQKLQEELLQLMDENTKCPELERLEWSEFFLDPEEWQRLEAEGKHHLKEMEEKVEMDKMSNQYLQHLITKECWDELSVKARSVKAFLSELEVHNYAIKERSDEELQNLQRVIMQREIEIADKKIQEELIVMQRKEEEVEEEEEGAAQEIKGFAVTGSLSASIGIDSPYLYCQFDLHTREQRMNQMMLLKVIHNSLHGVFPS</sequence>
<feature type="coiled-coil region" evidence="9">
    <location>
        <begin position="171"/>
        <end position="217"/>
    </location>
</feature>
<comment type="subcellular location">
    <subcellularLocation>
        <location evidence="1">Cell projection</location>
        <location evidence="1">Cilium</location>
    </subcellularLocation>
    <subcellularLocation>
        <location evidence="2">Cytoplasm</location>
        <location evidence="2">Cytoskeleton</location>
    </subcellularLocation>
</comment>
<evidence type="ECO:0000256" key="2">
    <source>
        <dbReference type="ARBA" id="ARBA00004245"/>
    </source>
</evidence>
<name>A0A8C4X1P0_EPTBU</name>
<protein>
    <submittedName>
        <fullName evidence="10">Uncharacterized protein</fullName>
    </submittedName>
</protein>
<reference evidence="10" key="2">
    <citation type="submission" date="2025-09" db="UniProtKB">
        <authorList>
            <consortium name="Ensembl"/>
        </authorList>
    </citation>
    <scope>IDENTIFICATION</scope>
</reference>
<evidence type="ECO:0000256" key="3">
    <source>
        <dbReference type="ARBA" id="ARBA00022490"/>
    </source>
</evidence>
<keyword evidence="6 9" id="KW-0175">Coiled coil</keyword>
<evidence type="ECO:0000256" key="1">
    <source>
        <dbReference type="ARBA" id="ARBA00004138"/>
    </source>
</evidence>
<evidence type="ECO:0000256" key="7">
    <source>
        <dbReference type="ARBA" id="ARBA00023212"/>
    </source>
</evidence>
<evidence type="ECO:0000256" key="4">
    <source>
        <dbReference type="ARBA" id="ARBA00022574"/>
    </source>
</evidence>
<dbReference type="AlphaFoldDB" id="A0A8C4X1P0"/>
<keyword evidence="4" id="KW-0853">WD repeat</keyword>
<evidence type="ECO:0000313" key="10">
    <source>
        <dbReference type="Ensembl" id="ENSEBUP00000026202.1"/>
    </source>
</evidence>
<keyword evidence="5" id="KW-0677">Repeat</keyword>
<dbReference type="PANTHER" id="PTHR14885">
    <property type="entry name" value="CILIA- AND FLAGELLA-ASSOCIATED PROTEIN 43-RELATED"/>
    <property type="match status" value="1"/>
</dbReference>
<evidence type="ECO:0000256" key="5">
    <source>
        <dbReference type="ARBA" id="ARBA00022737"/>
    </source>
</evidence>
<accession>A0A8C4X1P0</accession>
<keyword evidence="8" id="KW-0966">Cell projection</keyword>
<evidence type="ECO:0000256" key="8">
    <source>
        <dbReference type="ARBA" id="ARBA00023273"/>
    </source>
</evidence>
<dbReference type="Proteomes" id="UP000694388">
    <property type="component" value="Unplaced"/>
</dbReference>
<keyword evidence="7" id="KW-0206">Cytoskeleton</keyword>
<organism evidence="10 11">
    <name type="scientific">Eptatretus burgeri</name>
    <name type="common">Inshore hagfish</name>
    <dbReference type="NCBI Taxonomy" id="7764"/>
    <lineage>
        <taxon>Eukaryota</taxon>
        <taxon>Metazoa</taxon>
        <taxon>Chordata</taxon>
        <taxon>Craniata</taxon>
        <taxon>Vertebrata</taxon>
        <taxon>Cyclostomata</taxon>
        <taxon>Myxini</taxon>
        <taxon>Myxiniformes</taxon>
        <taxon>Myxinidae</taxon>
        <taxon>Eptatretinae</taxon>
        <taxon>Eptatretus</taxon>
    </lineage>
</organism>
<keyword evidence="3" id="KW-0963">Cytoplasm</keyword>
<dbReference type="GeneTree" id="ENSGT00530000064714"/>
<dbReference type="GO" id="GO:0060271">
    <property type="term" value="P:cilium assembly"/>
    <property type="evidence" value="ECO:0007669"/>
    <property type="project" value="TreeGrafter"/>
</dbReference>
<dbReference type="PANTHER" id="PTHR14885:SF1">
    <property type="entry name" value="CILIA- AND FLAGELLA-ASSOCIATED PROTEIN 43"/>
    <property type="match status" value="1"/>
</dbReference>
<reference evidence="10" key="1">
    <citation type="submission" date="2025-08" db="UniProtKB">
        <authorList>
            <consortium name="Ensembl"/>
        </authorList>
    </citation>
    <scope>IDENTIFICATION</scope>
</reference>
<evidence type="ECO:0000256" key="6">
    <source>
        <dbReference type="ARBA" id="ARBA00023054"/>
    </source>
</evidence>